<name>A0A8S9WQ98_APOLU</name>
<reference evidence="3" key="1">
    <citation type="journal article" date="2021" name="Mol. Ecol. Resour.">
        <title>Apolygus lucorum genome provides insights into omnivorousness and mesophyll feeding.</title>
        <authorList>
            <person name="Liu Y."/>
            <person name="Liu H."/>
            <person name="Wang H."/>
            <person name="Huang T."/>
            <person name="Liu B."/>
            <person name="Yang B."/>
            <person name="Yin L."/>
            <person name="Li B."/>
            <person name="Zhang Y."/>
            <person name="Zhang S."/>
            <person name="Jiang F."/>
            <person name="Zhang X."/>
            <person name="Ren Y."/>
            <person name="Wang B."/>
            <person name="Wang S."/>
            <person name="Lu Y."/>
            <person name="Wu K."/>
            <person name="Fan W."/>
            <person name="Wang G."/>
        </authorList>
    </citation>
    <scope>NUCLEOTIDE SEQUENCE</scope>
    <source>
        <strain evidence="3">12Hb</strain>
    </source>
</reference>
<feature type="region of interest" description="Disordered" evidence="2">
    <location>
        <begin position="201"/>
        <end position="344"/>
    </location>
</feature>
<organism evidence="3 4">
    <name type="scientific">Apolygus lucorum</name>
    <name type="common">Small green plant bug</name>
    <name type="synonym">Lygocoris lucorum</name>
    <dbReference type="NCBI Taxonomy" id="248454"/>
    <lineage>
        <taxon>Eukaryota</taxon>
        <taxon>Metazoa</taxon>
        <taxon>Ecdysozoa</taxon>
        <taxon>Arthropoda</taxon>
        <taxon>Hexapoda</taxon>
        <taxon>Insecta</taxon>
        <taxon>Pterygota</taxon>
        <taxon>Neoptera</taxon>
        <taxon>Paraneoptera</taxon>
        <taxon>Hemiptera</taxon>
        <taxon>Heteroptera</taxon>
        <taxon>Panheteroptera</taxon>
        <taxon>Cimicomorpha</taxon>
        <taxon>Miridae</taxon>
        <taxon>Mirini</taxon>
        <taxon>Apolygus</taxon>
    </lineage>
</organism>
<gene>
    <name evidence="3" type="ORF">GE061_006846</name>
</gene>
<keyword evidence="4" id="KW-1185">Reference proteome</keyword>
<dbReference type="AlphaFoldDB" id="A0A8S9WQ98"/>
<evidence type="ECO:0000256" key="1">
    <source>
        <dbReference type="SAM" id="Coils"/>
    </source>
</evidence>
<feature type="coiled-coil region" evidence="1">
    <location>
        <begin position="458"/>
        <end position="499"/>
    </location>
</feature>
<feature type="compositionally biased region" description="Low complexity" evidence="2">
    <location>
        <begin position="207"/>
        <end position="216"/>
    </location>
</feature>
<protein>
    <submittedName>
        <fullName evidence="3">Uncharacterized protein</fullName>
    </submittedName>
</protein>
<feature type="compositionally biased region" description="Basic and acidic residues" evidence="2">
    <location>
        <begin position="265"/>
        <end position="278"/>
    </location>
</feature>
<dbReference type="Proteomes" id="UP000466442">
    <property type="component" value="Unassembled WGS sequence"/>
</dbReference>
<dbReference type="EMBL" id="WIXP02000015">
    <property type="protein sequence ID" value="KAF6198823.1"/>
    <property type="molecule type" value="Genomic_DNA"/>
</dbReference>
<feature type="compositionally biased region" description="Polar residues" evidence="2">
    <location>
        <begin position="566"/>
        <end position="580"/>
    </location>
</feature>
<evidence type="ECO:0000313" key="3">
    <source>
        <dbReference type="EMBL" id="KAF6198823.1"/>
    </source>
</evidence>
<proteinExistence type="predicted"/>
<keyword evidence="1" id="KW-0175">Coiled coil</keyword>
<feature type="region of interest" description="Disordered" evidence="2">
    <location>
        <begin position="1"/>
        <end position="20"/>
    </location>
</feature>
<feature type="region of interest" description="Disordered" evidence="2">
    <location>
        <begin position="504"/>
        <end position="590"/>
    </location>
</feature>
<feature type="compositionally biased region" description="Acidic residues" evidence="2">
    <location>
        <begin position="289"/>
        <end position="301"/>
    </location>
</feature>
<feature type="compositionally biased region" description="Acidic residues" evidence="2">
    <location>
        <begin position="253"/>
        <end position="264"/>
    </location>
</feature>
<accession>A0A8S9WQ98</accession>
<comment type="caution">
    <text evidence="3">The sequence shown here is derived from an EMBL/GenBank/DDBJ whole genome shotgun (WGS) entry which is preliminary data.</text>
</comment>
<evidence type="ECO:0000313" key="4">
    <source>
        <dbReference type="Proteomes" id="UP000466442"/>
    </source>
</evidence>
<sequence length="590" mass="63729">MEYQYSGPGDGVTSEREDLGEPCRVGTVVTSERRKPVVTNVHSCTSATATVFPSTSLDVSGVPAPLIEEVEDHFPPTETRGEVDVCPVPATPTAAPAATETSLPAVLTTDLATPTAATVATPSLLSEIPLEVPATPTAIPATPTEVPATPTEASPVVAEWDVEESAPPATNATLLSATTATLCPTAPAAMPLAEEVLQPLERPQAKPSSPAAPSAARESVIAQSGVPDESFLDTNGDQAAPCSEETPNFPEDKAEDEDLYEDDDIEHRTESDTTRIEPDTSGDLTPESLTDDCPSDDEDEKFADALSNSIDEMPDGSSTERDTQPTPPADGTHGDSPMSDGSTHAIVDTATPQAMATPRTPMSLQRTEQVEDMEEDPPIDEFVQQIYDTFQEETDAYGTISKEHVTTPEPCNAPEKTLAGIVDCIRYAANGHSYMTRTANSQAAIVAMLKVTRWIPQYQRIALERDRLLERREKWRTERDKLLKDRAEAWKEIQELKRQLGLQSVEPPAAMTTNASSKVKPRTLNKQPRAETPATSESLDESPTRPQVPRRKPSKPESPKPSTSRARSPTPEQRPRQSPTRPIYKISISG</sequence>
<evidence type="ECO:0000256" key="2">
    <source>
        <dbReference type="SAM" id="MobiDB-lite"/>
    </source>
</evidence>